<organism evidence="2 3">
    <name type="scientific">Caerostris extrusa</name>
    <name type="common">Bark spider</name>
    <name type="synonym">Caerostris bankana</name>
    <dbReference type="NCBI Taxonomy" id="172846"/>
    <lineage>
        <taxon>Eukaryota</taxon>
        <taxon>Metazoa</taxon>
        <taxon>Ecdysozoa</taxon>
        <taxon>Arthropoda</taxon>
        <taxon>Chelicerata</taxon>
        <taxon>Arachnida</taxon>
        <taxon>Araneae</taxon>
        <taxon>Araneomorphae</taxon>
        <taxon>Entelegynae</taxon>
        <taxon>Araneoidea</taxon>
        <taxon>Araneidae</taxon>
        <taxon>Caerostris</taxon>
    </lineage>
</organism>
<keyword evidence="3" id="KW-1185">Reference proteome</keyword>
<accession>A0AAV4QXL3</accession>
<proteinExistence type="predicted"/>
<dbReference type="AlphaFoldDB" id="A0AAV4QXL3"/>
<reference evidence="2 3" key="1">
    <citation type="submission" date="2021-06" db="EMBL/GenBank/DDBJ databases">
        <title>Caerostris extrusa draft genome.</title>
        <authorList>
            <person name="Kono N."/>
            <person name="Arakawa K."/>
        </authorList>
    </citation>
    <scope>NUCLEOTIDE SEQUENCE [LARGE SCALE GENOMIC DNA]</scope>
</reference>
<evidence type="ECO:0000256" key="1">
    <source>
        <dbReference type="SAM" id="MobiDB-lite"/>
    </source>
</evidence>
<feature type="compositionally biased region" description="Polar residues" evidence="1">
    <location>
        <begin position="79"/>
        <end position="94"/>
    </location>
</feature>
<protein>
    <submittedName>
        <fullName evidence="2">Uncharacterized protein</fullName>
    </submittedName>
</protein>
<feature type="region of interest" description="Disordered" evidence="1">
    <location>
        <begin position="71"/>
        <end position="94"/>
    </location>
</feature>
<dbReference type="Proteomes" id="UP001054945">
    <property type="component" value="Unassembled WGS sequence"/>
</dbReference>
<dbReference type="EMBL" id="BPLR01006859">
    <property type="protein sequence ID" value="GIY12860.1"/>
    <property type="molecule type" value="Genomic_DNA"/>
</dbReference>
<sequence length="599" mass="68007">MVAIPLTISLSSFLRGSRKQLQTSRVVGLRLQSTPREVKGIVVLEGWTWNRKDAILSFHFSFPVIQDRAGKRDQERNSKNYIRTTSTDPKFHGSVSSRRTINLANYPRRAFLNYRFPYSARIHKRRLPHVIPQKGLQQALFSRGKSSHQDKHAPISIHTTGCRCVREGKDTAIPLTISITSLPLGGSKRQLQNYEPPGWWGCEHEKQYSGLRNLTKKTETKKKIFRNNYIRTSWLSFHQTNHKHRKISTESHNKLSVSIFRTHPGDGLPPEGVSTSTFSRAKSLHKDKTSIRIAGCVREGRDTAIPLTISLTSHPTRGRGLQKTVAESPGGEVAVANQLPKNRQNEREKRKNDQEKNIQQELYPNYIYSCQFHGSDSSINLANYSRKAIINYRFPYSAHIPKRRHSSEGASNKHSFIRAKSLHQDKHIYSYNGLRQEGRDTAIPLTISLTSLPSRGVSKRQLQKPRVVRLCGCRRVAGSERDQQNEKKKKIVTRKRKIFNKNSIRTLSTATQFHGSVSSCRAIKLPQLSTENHSATLPTSAPLGLKRKPKFFHFKFRTKKSRLCMAAVGFEPTPPQRLVPKTSALDHSATLPTSVLLSD</sequence>
<feature type="region of interest" description="Disordered" evidence="1">
    <location>
        <begin position="339"/>
        <end position="358"/>
    </location>
</feature>
<evidence type="ECO:0000313" key="2">
    <source>
        <dbReference type="EMBL" id="GIY12860.1"/>
    </source>
</evidence>
<feature type="compositionally biased region" description="Basic and acidic residues" evidence="1">
    <location>
        <begin position="343"/>
        <end position="358"/>
    </location>
</feature>
<evidence type="ECO:0000313" key="3">
    <source>
        <dbReference type="Proteomes" id="UP001054945"/>
    </source>
</evidence>
<gene>
    <name evidence="2" type="ORF">CEXT_329001</name>
</gene>
<comment type="caution">
    <text evidence="2">The sequence shown here is derived from an EMBL/GenBank/DDBJ whole genome shotgun (WGS) entry which is preliminary data.</text>
</comment>
<name>A0AAV4QXL3_CAEEX</name>